<dbReference type="InterPro" id="IPR000073">
    <property type="entry name" value="AB_hydrolase_1"/>
</dbReference>
<dbReference type="Gene3D" id="3.40.50.1820">
    <property type="entry name" value="alpha/beta hydrolase"/>
    <property type="match status" value="1"/>
</dbReference>
<evidence type="ECO:0000259" key="1">
    <source>
        <dbReference type="Pfam" id="PF12697"/>
    </source>
</evidence>
<dbReference type="SUPFAM" id="SSF53474">
    <property type="entry name" value="alpha/beta-Hydrolases"/>
    <property type="match status" value="1"/>
</dbReference>
<name>A0ABN2N8E8_9MICO</name>
<accession>A0ABN2N8E8</accession>
<sequence>MSRNALILHGTGARPEWLWYSWLGSRLRERGYDVVVPHHPGINVDPLADVLPQVLAHRFDEETVLVGHSGGAALLLAVLERLEVAVAQSVLVAGYSTPPNDGTEPALQTTYDWPAIRRSAGDLWFVNSVTDPYGCDAEQGRAMQRRLRGTLVVRDDPAPGAGTQLDPRHFEADTLELVDRLIP</sequence>
<dbReference type="Pfam" id="PF12697">
    <property type="entry name" value="Abhydrolase_6"/>
    <property type="match status" value="1"/>
</dbReference>
<gene>
    <name evidence="2" type="ORF">GCM10009751_13570</name>
</gene>
<comment type="caution">
    <text evidence="2">The sequence shown here is derived from an EMBL/GenBank/DDBJ whole genome shotgun (WGS) entry which is preliminary data.</text>
</comment>
<feature type="domain" description="AB hydrolase-1" evidence="1">
    <location>
        <begin position="6"/>
        <end position="130"/>
    </location>
</feature>
<dbReference type="InterPro" id="IPR029058">
    <property type="entry name" value="AB_hydrolase_fold"/>
</dbReference>
<proteinExistence type="predicted"/>
<evidence type="ECO:0000313" key="2">
    <source>
        <dbReference type="EMBL" id="GAA1857466.1"/>
    </source>
</evidence>
<evidence type="ECO:0000313" key="3">
    <source>
        <dbReference type="Proteomes" id="UP001501094"/>
    </source>
</evidence>
<protein>
    <recommendedName>
        <fullName evidence="1">AB hydrolase-1 domain-containing protein</fullName>
    </recommendedName>
</protein>
<organism evidence="2 3">
    <name type="scientific">Myceligenerans crystallogenes</name>
    <dbReference type="NCBI Taxonomy" id="316335"/>
    <lineage>
        <taxon>Bacteria</taxon>
        <taxon>Bacillati</taxon>
        <taxon>Actinomycetota</taxon>
        <taxon>Actinomycetes</taxon>
        <taxon>Micrococcales</taxon>
        <taxon>Promicromonosporaceae</taxon>
        <taxon>Myceligenerans</taxon>
    </lineage>
</organism>
<dbReference type="RefSeq" id="WP_344100885.1">
    <property type="nucleotide sequence ID" value="NZ_BAAANL010000002.1"/>
</dbReference>
<dbReference type="Proteomes" id="UP001501094">
    <property type="component" value="Unassembled WGS sequence"/>
</dbReference>
<keyword evidence="3" id="KW-1185">Reference proteome</keyword>
<dbReference type="EMBL" id="BAAANL010000002">
    <property type="protein sequence ID" value="GAA1857466.1"/>
    <property type="molecule type" value="Genomic_DNA"/>
</dbReference>
<reference evidence="2 3" key="1">
    <citation type="journal article" date="2019" name="Int. J. Syst. Evol. Microbiol.">
        <title>The Global Catalogue of Microorganisms (GCM) 10K type strain sequencing project: providing services to taxonomists for standard genome sequencing and annotation.</title>
        <authorList>
            <consortium name="The Broad Institute Genomics Platform"/>
            <consortium name="The Broad Institute Genome Sequencing Center for Infectious Disease"/>
            <person name="Wu L."/>
            <person name="Ma J."/>
        </authorList>
    </citation>
    <scope>NUCLEOTIDE SEQUENCE [LARGE SCALE GENOMIC DNA]</scope>
    <source>
        <strain evidence="2 3">JCM 14326</strain>
    </source>
</reference>